<dbReference type="EMBL" id="JAIWYP010000001">
    <property type="protein sequence ID" value="KAH3893752.1"/>
    <property type="molecule type" value="Genomic_DNA"/>
</dbReference>
<sequence length="52" mass="5731">MADPFLSTLIRMVRVGFVPTYFLVVPAHRAWPGTAREEDGSKKVGEVQGLIS</sequence>
<evidence type="ECO:0000313" key="2">
    <source>
        <dbReference type="EMBL" id="KAH3893752.1"/>
    </source>
</evidence>
<keyword evidence="3" id="KW-1185">Reference proteome</keyword>
<gene>
    <name evidence="2" type="ORF">DPMN_017902</name>
</gene>
<feature type="region of interest" description="Disordered" evidence="1">
    <location>
        <begin position="33"/>
        <end position="52"/>
    </location>
</feature>
<dbReference type="Proteomes" id="UP000828390">
    <property type="component" value="Unassembled WGS sequence"/>
</dbReference>
<name>A0A9D4NCA2_DREPO</name>
<organism evidence="2 3">
    <name type="scientific">Dreissena polymorpha</name>
    <name type="common">Zebra mussel</name>
    <name type="synonym">Mytilus polymorpha</name>
    <dbReference type="NCBI Taxonomy" id="45954"/>
    <lineage>
        <taxon>Eukaryota</taxon>
        <taxon>Metazoa</taxon>
        <taxon>Spiralia</taxon>
        <taxon>Lophotrochozoa</taxon>
        <taxon>Mollusca</taxon>
        <taxon>Bivalvia</taxon>
        <taxon>Autobranchia</taxon>
        <taxon>Heteroconchia</taxon>
        <taxon>Euheterodonta</taxon>
        <taxon>Imparidentia</taxon>
        <taxon>Neoheterodontei</taxon>
        <taxon>Myida</taxon>
        <taxon>Dreissenoidea</taxon>
        <taxon>Dreissenidae</taxon>
        <taxon>Dreissena</taxon>
    </lineage>
</organism>
<reference evidence="2" key="2">
    <citation type="submission" date="2020-11" db="EMBL/GenBank/DDBJ databases">
        <authorList>
            <person name="McCartney M.A."/>
            <person name="Auch B."/>
            <person name="Kono T."/>
            <person name="Mallez S."/>
            <person name="Becker A."/>
            <person name="Gohl D.M."/>
            <person name="Silverstein K.A.T."/>
            <person name="Koren S."/>
            <person name="Bechman K.B."/>
            <person name="Herman A."/>
            <person name="Abrahante J.E."/>
            <person name="Garbe J."/>
        </authorList>
    </citation>
    <scope>NUCLEOTIDE SEQUENCE</scope>
    <source>
        <strain evidence="2">Duluth1</strain>
        <tissue evidence="2">Whole animal</tissue>
    </source>
</reference>
<proteinExistence type="predicted"/>
<comment type="caution">
    <text evidence="2">The sequence shown here is derived from an EMBL/GenBank/DDBJ whole genome shotgun (WGS) entry which is preliminary data.</text>
</comment>
<dbReference type="AlphaFoldDB" id="A0A9D4NCA2"/>
<evidence type="ECO:0000313" key="3">
    <source>
        <dbReference type="Proteomes" id="UP000828390"/>
    </source>
</evidence>
<feature type="compositionally biased region" description="Basic and acidic residues" evidence="1">
    <location>
        <begin position="35"/>
        <end position="45"/>
    </location>
</feature>
<accession>A0A9D4NCA2</accession>
<evidence type="ECO:0000256" key="1">
    <source>
        <dbReference type="SAM" id="MobiDB-lite"/>
    </source>
</evidence>
<protein>
    <submittedName>
        <fullName evidence="2">Uncharacterized protein</fullName>
    </submittedName>
</protein>
<reference evidence="2" key="1">
    <citation type="journal article" date="2019" name="bioRxiv">
        <title>The Genome of the Zebra Mussel, Dreissena polymorpha: A Resource for Invasive Species Research.</title>
        <authorList>
            <person name="McCartney M.A."/>
            <person name="Auch B."/>
            <person name="Kono T."/>
            <person name="Mallez S."/>
            <person name="Zhang Y."/>
            <person name="Obille A."/>
            <person name="Becker A."/>
            <person name="Abrahante J.E."/>
            <person name="Garbe J."/>
            <person name="Badalamenti J.P."/>
            <person name="Herman A."/>
            <person name="Mangelson H."/>
            <person name="Liachko I."/>
            <person name="Sullivan S."/>
            <person name="Sone E.D."/>
            <person name="Koren S."/>
            <person name="Silverstein K.A.T."/>
            <person name="Beckman K.B."/>
            <person name="Gohl D.M."/>
        </authorList>
    </citation>
    <scope>NUCLEOTIDE SEQUENCE</scope>
    <source>
        <strain evidence="2">Duluth1</strain>
        <tissue evidence="2">Whole animal</tissue>
    </source>
</reference>